<feature type="transmembrane region" description="Helical" evidence="2">
    <location>
        <begin position="349"/>
        <end position="371"/>
    </location>
</feature>
<dbReference type="Proteomes" id="UP001215280">
    <property type="component" value="Unassembled WGS sequence"/>
</dbReference>
<feature type="transmembrane region" description="Helical" evidence="2">
    <location>
        <begin position="136"/>
        <end position="160"/>
    </location>
</feature>
<reference evidence="3" key="1">
    <citation type="submission" date="2023-03" db="EMBL/GenBank/DDBJ databases">
        <title>Massive genome expansion in bonnet fungi (Mycena s.s.) driven by repeated elements and novel gene families across ecological guilds.</title>
        <authorList>
            <consortium name="Lawrence Berkeley National Laboratory"/>
            <person name="Harder C.B."/>
            <person name="Miyauchi S."/>
            <person name="Viragh M."/>
            <person name="Kuo A."/>
            <person name="Thoen E."/>
            <person name="Andreopoulos B."/>
            <person name="Lu D."/>
            <person name="Skrede I."/>
            <person name="Drula E."/>
            <person name="Henrissat B."/>
            <person name="Morin E."/>
            <person name="Kohler A."/>
            <person name="Barry K."/>
            <person name="LaButti K."/>
            <person name="Morin E."/>
            <person name="Salamov A."/>
            <person name="Lipzen A."/>
            <person name="Mereny Z."/>
            <person name="Hegedus B."/>
            <person name="Baldrian P."/>
            <person name="Stursova M."/>
            <person name="Weitz H."/>
            <person name="Taylor A."/>
            <person name="Grigoriev I.V."/>
            <person name="Nagy L.G."/>
            <person name="Martin F."/>
            <person name="Kauserud H."/>
        </authorList>
    </citation>
    <scope>NUCLEOTIDE SEQUENCE</scope>
    <source>
        <strain evidence="3">CBHHK188m</strain>
    </source>
</reference>
<evidence type="ECO:0000256" key="1">
    <source>
        <dbReference type="SAM" id="MobiDB-lite"/>
    </source>
</evidence>
<sequence length="514" mass="57277">MLQIPSSVVGVFSSSYGLFGGLCLGAQVMIGLVFSGPSVPKYSFHATQTTEIVFMPTKCVPSSDITPFPHVAAMGYAAIVSTSLFCILRAKGFSYSSDSRTHTTPSPSRNGVGPPSPSPDPGSTNSTDKSPRRSPWMWLLLLVFLLVLAGGIAAYIFCTIHTATRVSHAVSAGASSLCSKYLSWIEGYLAAGWACILAVQAHICLNHWQYSKILLLALASHFVGILSASVLARLRTYAKLLSDIWWLDFFSSHLVCIAVIASSSWLSWMLWMIYYFGCWDGALLTCHSLRLLYNPPTQTHHYFWTVIGIGVVHASILCLWTTFLVLYGFPSTTQMIVRRLPCLHHPWDFISHCLFTIAFFFAEVLVAFPLLQYPHLHPDAKRVLRDPLSSQESRDMARGIFWFLLRRYQDWKSEQVEDFQELTAGLLNTLMATFRSCLEIWSVMGMPQKFLIAAPAIIFYGYYFDIAVAFGPQEAPPMANFLSSPPLSHPVEDQLAARRRPVEAANTTTQEDPR</sequence>
<keyword evidence="2" id="KW-0812">Transmembrane</keyword>
<accession>A0AAD7HCA4</accession>
<feature type="region of interest" description="Disordered" evidence="1">
    <location>
        <begin position="493"/>
        <end position="514"/>
    </location>
</feature>
<dbReference type="AlphaFoldDB" id="A0AAD7HCA4"/>
<organism evidence="3 4">
    <name type="scientific">Mycena maculata</name>
    <dbReference type="NCBI Taxonomy" id="230809"/>
    <lineage>
        <taxon>Eukaryota</taxon>
        <taxon>Fungi</taxon>
        <taxon>Dikarya</taxon>
        <taxon>Basidiomycota</taxon>
        <taxon>Agaricomycotina</taxon>
        <taxon>Agaricomycetes</taxon>
        <taxon>Agaricomycetidae</taxon>
        <taxon>Agaricales</taxon>
        <taxon>Marasmiineae</taxon>
        <taxon>Mycenaceae</taxon>
        <taxon>Mycena</taxon>
    </lineage>
</organism>
<feature type="transmembrane region" description="Helical" evidence="2">
    <location>
        <begin position="16"/>
        <end position="34"/>
    </location>
</feature>
<evidence type="ECO:0000313" key="4">
    <source>
        <dbReference type="Proteomes" id="UP001215280"/>
    </source>
</evidence>
<feature type="compositionally biased region" description="Basic and acidic residues" evidence="1">
    <location>
        <begin position="493"/>
        <end position="502"/>
    </location>
</feature>
<feature type="transmembrane region" description="Helical" evidence="2">
    <location>
        <begin position="181"/>
        <end position="201"/>
    </location>
</feature>
<feature type="transmembrane region" description="Helical" evidence="2">
    <location>
        <begin position="450"/>
        <end position="470"/>
    </location>
</feature>
<feature type="compositionally biased region" description="Polar residues" evidence="1">
    <location>
        <begin position="505"/>
        <end position="514"/>
    </location>
</feature>
<keyword evidence="2" id="KW-0472">Membrane</keyword>
<dbReference type="EMBL" id="JARJLG010000330">
    <property type="protein sequence ID" value="KAJ7716573.1"/>
    <property type="molecule type" value="Genomic_DNA"/>
</dbReference>
<proteinExistence type="predicted"/>
<name>A0AAD7HCA4_9AGAR</name>
<feature type="transmembrane region" description="Helical" evidence="2">
    <location>
        <begin position="244"/>
        <end position="266"/>
    </location>
</feature>
<evidence type="ECO:0000313" key="3">
    <source>
        <dbReference type="EMBL" id="KAJ7716573.1"/>
    </source>
</evidence>
<feature type="transmembrane region" description="Helical" evidence="2">
    <location>
        <begin position="302"/>
        <end position="329"/>
    </location>
</feature>
<feature type="region of interest" description="Disordered" evidence="1">
    <location>
        <begin position="96"/>
        <end position="132"/>
    </location>
</feature>
<comment type="caution">
    <text evidence="3">The sequence shown here is derived from an EMBL/GenBank/DDBJ whole genome shotgun (WGS) entry which is preliminary data.</text>
</comment>
<evidence type="ECO:0000256" key="2">
    <source>
        <dbReference type="SAM" id="Phobius"/>
    </source>
</evidence>
<protein>
    <submittedName>
        <fullName evidence="3">Uncharacterized protein</fullName>
    </submittedName>
</protein>
<keyword evidence="2" id="KW-1133">Transmembrane helix</keyword>
<keyword evidence="4" id="KW-1185">Reference proteome</keyword>
<feature type="compositionally biased region" description="Polar residues" evidence="1">
    <location>
        <begin position="96"/>
        <end position="109"/>
    </location>
</feature>
<gene>
    <name evidence="3" type="ORF">DFH07DRAFT_1013792</name>
</gene>
<feature type="transmembrane region" description="Helical" evidence="2">
    <location>
        <begin position="213"/>
        <end position="232"/>
    </location>
</feature>